<reference evidence="13" key="1">
    <citation type="submission" date="2023-07" db="EMBL/GenBank/DDBJ databases">
        <title>Chromosome-level genome assembly of Artemia franciscana.</title>
        <authorList>
            <person name="Jo E."/>
        </authorList>
    </citation>
    <scope>NUCLEOTIDE SEQUENCE</scope>
    <source>
        <tissue evidence="13">Whole body</tissue>
    </source>
</reference>
<dbReference type="Pfam" id="PF21251">
    <property type="entry name" value="Ribosomal_uS5m_N"/>
    <property type="match status" value="1"/>
</dbReference>
<dbReference type="Pfam" id="PF03719">
    <property type="entry name" value="Ribosomal_S5_C"/>
    <property type="match status" value="1"/>
</dbReference>
<evidence type="ECO:0000256" key="3">
    <source>
        <dbReference type="ARBA" id="ARBA00022980"/>
    </source>
</evidence>
<dbReference type="FunFam" id="3.30.230.10:FF:000002">
    <property type="entry name" value="30S ribosomal protein S5"/>
    <property type="match status" value="1"/>
</dbReference>
<dbReference type="GO" id="GO:0003735">
    <property type="term" value="F:structural constituent of ribosome"/>
    <property type="evidence" value="ECO:0007669"/>
    <property type="project" value="UniProtKB-UniRule"/>
</dbReference>
<comment type="subunit">
    <text evidence="8">Component of the mitochondrial ribosome small subunit (28S) which comprises a 12S rRNA and about 30 distinct proteins.</text>
</comment>
<dbReference type="PANTHER" id="PTHR48277">
    <property type="entry name" value="MITOCHONDRIAL RIBOSOMAL PROTEIN S5"/>
    <property type="match status" value="1"/>
</dbReference>
<dbReference type="InterPro" id="IPR000851">
    <property type="entry name" value="Ribosomal_uS5"/>
</dbReference>
<evidence type="ECO:0000256" key="5">
    <source>
        <dbReference type="ARBA" id="ARBA00023274"/>
    </source>
</evidence>
<dbReference type="EMBL" id="JAVRJZ010000021">
    <property type="protein sequence ID" value="KAK2705180.1"/>
    <property type="molecule type" value="Genomic_DNA"/>
</dbReference>
<dbReference type="Proteomes" id="UP001187531">
    <property type="component" value="Unassembled WGS sequence"/>
</dbReference>
<dbReference type="GO" id="GO:0005763">
    <property type="term" value="C:mitochondrial small ribosomal subunit"/>
    <property type="evidence" value="ECO:0007669"/>
    <property type="project" value="UniProtKB-ARBA"/>
</dbReference>
<evidence type="ECO:0000259" key="12">
    <source>
        <dbReference type="PROSITE" id="PS50881"/>
    </source>
</evidence>
<name>A0AA88L2B3_ARTSF</name>
<keyword evidence="3 9" id="KW-0689">Ribosomal protein</keyword>
<evidence type="ECO:0000313" key="13">
    <source>
        <dbReference type="EMBL" id="KAK2705180.1"/>
    </source>
</evidence>
<evidence type="ECO:0000256" key="8">
    <source>
        <dbReference type="ARBA" id="ARBA00062683"/>
    </source>
</evidence>
<evidence type="ECO:0000256" key="11">
    <source>
        <dbReference type="SAM" id="MobiDB-lite"/>
    </source>
</evidence>
<dbReference type="SUPFAM" id="SSF54211">
    <property type="entry name" value="Ribosomal protein S5 domain 2-like"/>
    <property type="match status" value="1"/>
</dbReference>
<dbReference type="GO" id="GO:0006412">
    <property type="term" value="P:translation"/>
    <property type="evidence" value="ECO:0007669"/>
    <property type="project" value="InterPro"/>
</dbReference>
<feature type="domain" description="S5 DRBM" evidence="12">
    <location>
        <begin position="161"/>
        <end position="225"/>
    </location>
</feature>
<dbReference type="Pfam" id="PF00333">
    <property type="entry name" value="Ribosomal_S5"/>
    <property type="match status" value="1"/>
</dbReference>
<dbReference type="PROSITE" id="PS50881">
    <property type="entry name" value="S5_DSRBD"/>
    <property type="match status" value="1"/>
</dbReference>
<dbReference type="GO" id="GO:0005743">
    <property type="term" value="C:mitochondrial inner membrane"/>
    <property type="evidence" value="ECO:0007669"/>
    <property type="project" value="UniProtKB-ARBA"/>
</dbReference>
<dbReference type="InterPro" id="IPR013810">
    <property type="entry name" value="Ribosomal_uS5_N"/>
</dbReference>
<proteinExistence type="inferred from homology"/>
<dbReference type="SUPFAM" id="SSF54768">
    <property type="entry name" value="dsRNA-binding domain-like"/>
    <property type="match status" value="1"/>
</dbReference>
<dbReference type="InterPro" id="IPR014721">
    <property type="entry name" value="Ribsml_uS5_D2-typ_fold_subgr"/>
</dbReference>
<keyword evidence="5 9" id="KW-0687">Ribonucleoprotein</keyword>
<evidence type="ECO:0000256" key="7">
    <source>
        <dbReference type="ARBA" id="ARBA00041606"/>
    </source>
</evidence>
<gene>
    <name evidence="13" type="ORF">QYM36_017283</name>
</gene>
<dbReference type="PANTHER" id="PTHR48277:SF1">
    <property type="entry name" value="MITOCHONDRIAL RIBOSOMAL PROTEIN S5"/>
    <property type="match status" value="1"/>
</dbReference>
<keyword evidence="4" id="KW-0496">Mitochondrion</keyword>
<sequence>MSFVQASTRALVLSAKLVKPCQSSLVVQSRSTSFFNKLTAAEIWKGVTSVSNAGRKRGRGKGAGKRVAKNLNRGQIIGVGRENMVWPGLNSPILAGRELNTQKKLSPDPKYQENLQRIRDTMGRASAGRLRPVDRGWSGRKLPGRSIGQPDSLNPSDFAGFDTRVLEFKTVFNMTATFGRKRSLSAFVITGNKKGLAGFALGKANNGQTALKSAKNRAAQKLMYIPLYNNHTVYHDFFTQFGKTKIHVRKCAEGHGLVCHRALKTICEVIGIKDLYAKVEGSTKNYQNLAKAFFIGLLQQRTFETLADDQNLFVVERRKEMDNYPLVVGKPSGEPLDIPSSKVPDYNLVIMNGKVPLEKRKFPKFYQIGVHEKRWNVHLSKTVPFRNMDSVRTRIRAEYGELRSFLMDKFPECRTSRPGENKKIQEEEETV</sequence>
<feature type="region of interest" description="Disordered" evidence="11">
    <location>
        <begin position="130"/>
        <end position="149"/>
    </location>
</feature>
<dbReference type="InterPro" id="IPR020568">
    <property type="entry name" value="Ribosomal_Su5_D2-typ_SF"/>
</dbReference>
<evidence type="ECO:0000256" key="6">
    <source>
        <dbReference type="ARBA" id="ARBA00039335"/>
    </source>
</evidence>
<evidence type="ECO:0000256" key="2">
    <source>
        <dbReference type="ARBA" id="ARBA00008945"/>
    </source>
</evidence>
<evidence type="ECO:0000256" key="4">
    <source>
        <dbReference type="ARBA" id="ARBA00023128"/>
    </source>
</evidence>
<dbReference type="Gene3D" id="3.30.230.10">
    <property type="match status" value="1"/>
</dbReference>
<comment type="caution">
    <text evidence="13">The sequence shown here is derived from an EMBL/GenBank/DDBJ whole genome shotgun (WGS) entry which is preliminary data.</text>
</comment>
<evidence type="ECO:0000313" key="14">
    <source>
        <dbReference type="Proteomes" id="UP001187531"/>
    </source>
</evidence>
<accession>A0AA88L2B3</accession>
<dbReference type="FunFam" id="3.30.160.20:FF:000022">
    <property type="entry name" value="28S ribosomal protein S5, mitochondrial"/>
    <property type="match status" value="1"/>
</dbReference>
<dbReference type="InterPro" id="IPR005324">
    <property type="entry name" value="Ribosomal_uS5_C"/>
</dbReference>
<protein>
    <recommendedName>
        <fullName evidence="6">Small ribosomal subunit protein uS5m</fullName>
    </recommendedName>
    <alternativeName>
        <fullName evidence="7">28S ribosomal protein S5, mitochondrial</fullName>
    </alternativeName>
</protein>
<evidence type="ECO:0000256" key="10">
    <source>
        <dbReference type="RuleBase" id="RU003823"/>
    </source>
</evidence>
<comment type="similarity">
    <text evidence="2 10">Belongs to the universal ribosomal protein uS5 family.</text>
</comment>
<dbReference type="AlphaFoldDB" id="A0AA88L2B3"/>
<dbReference type="Gene3D" id="3.30.160.20">
    <property type="match status" value="1"/>
</dbReference>
<organism evidence="13 14">
    <name type="scientific">Artemia franciscana</name>
    <name type="common">Brine shrimp</name>
    <name type="synonym">Artemia sanfranciscana</name>
    <dbReference type="NCBI Taxonomy" id="6661"/>
    <lineage>
        <taxon>Eukaryota</taxon>
        <taxon>Metazoa</taxon>
        <taxon>Ecdysozoa</taxon>
        <taxon>Arthropoda</taxon>
        <taxon>Crustacea</taxon>
        <taxon>Branchiopoda</taxon>
        <taxon>Anostraca</taxon>
        <taxon>Artemiidae</taxon>
        <taxon>Artemia</taxon>
    </lineage>
</organism>
<comment type="subcellular location">
    <subcellularLocation>
        <location evidence="1">Mitochondrion</location>
    </subcellularLocation>
</comment>
<evidence type="ECO:0000256" key="9">
    <source>
        <dbReference type="PROSITE-ProRule" id="PRU00268"/>
    </source>
</evidence>
<dbReference type="GO" id="GO:0003723">
    <property type="term" value="F:RNA binding"/>
    <property type="evidence" value="ECO:0007669"/>
    <property type="project" value="InterPro"/>
</dbReference>
<evidence type="ECO:0000256" key="1">
    <source>
        <dbReference type="ARBA" id="ARBA00004173"/>
    </source>
</evidence>
<keyword evidence="14" id="KW-1185">Reference proteome</keyword>
<dbReference type="InterPro" id="IPR048584">
    <property type="entry name" value="Ribosomal_uS5m_N"/>
</dbReference>